<dbReference type="Proteomes" id="UP000182126">
    <property type="component" value="Chromosome I"/>
</dbReference>
<evidence type="ECO:0000313" key="3">
    <source>
        <dbReference type="Proteomes" id="UP000182126"/>
    </source>
</evidence>
<organism evidence="2 3">
    <name type="scientific">Microbacterium paraoxydans</name>
    <dbReference type="NCBI Taxonomy" id="199592"/>
    <lineage>
        <taxon>Bacteria</taxon>
        <taxon>Bacillati</taxon>
        <taxon>Actinomycetota</taxon>
        <taxon>Actinomycetes</taxon>
        <taxon>Micrococcales</taxon>
        <taxon>Microbacteriaceae</taxon>
        <taxon>Microbacterium</taxon>
    </lineage>
</organism>
<accession>A0A1H1R123</accession>
<feature type="compositionally biased region" description="Basic and acidic residues" evidence="1">
    <location>
        <begin position="98"/>
        <end position="122"/>
    </location>
</feature>
<dbReference type="AlphaFoldDB" id="A0A1H1R123"/>
<protein>
    <submittedName>
        <fullName evidence="2">Uncharacterized protein</fullName>
    </submittedName>
</protein>
<evidence type="ECO:0000313" key="2">
    <source>
        <dbReference type="EMBL" id="SDS29306.1"/>
    </source>
</evidence>
<feature type="region of interest" description="Disordered" evidence="1">
    <location>
        <begin position="163"/>
        <end position="229"/>
    </location>
</feature>
<feature type="compositionally biased region" description="Basic and acidic residues" evidence="1">
    <location>
        <begin position="173"/>
        <end position="185"/>
    </location>
</feature>
<reference evidence="2 3" key="1">
    <citation type="submission" date="2016-10" db="EMBL/GenBank/DDBJ databases">
        <authorList>
            <person name="de Groot N.N."/>
        </authorList>
    </citation>
    <scope>NUCLEOTIDE SEQUENCE [LARGE SCALE GENOMIC DNA]</scope>
    <source>
        <strain evidence="2 3">DSM 15019</strain>
    </source>
</reference>
<name>A0A1H1R123_9MICO</name>
<feature type="compositionally biased region" description="Low complexity" evidence="1">
    <location>
        <begin position="73"/>
        <end position="84"/>
    </location>
</feature>
<proteinExistence type="predicted"/>
<feature type="compositionally biased region" description="Low complexity" evidence="1">
    <location>
        <begin position="216"/>
        <end position="229"/>
    </location>
</feature>
<dbReference type="EMBL" id="LT629770">
    <property type="protein sequence ID" value="SDS29306.1"/>
    <property type="molecule type" value="Genomic_DNA"/>
</dbReference>
<evidence type="ECO:0000256" key="1">
    <source>
        <dbReference type="SAM" id="MobiDB-lite"/>
    </source>
</evidence>
<gene>
    <name evidence="2" type="ORF">SAMN04489809_1530</name>
</gene>
<feature type="region of interest" description="Disordered" evidence="1">
    <location>
        <begin position="18"/>
        <end position="127"/>
    </location>
</feature>
<sequence length="229" mass="24883">MSCSVCGGWIFRGRWVCSRHGTRSDSRPQPPGEGCDPAPQDPGRPDRRRSSPHRVLPRTAGLAVHDGRRGRHSSPVSRAPPSRRSGGRPERRLRKRWLRGDVHGSPARRYDPGTARRGDRGDAATVGAWEPVGSTHRVGLGAAVSGHLEARRRLHIGRVRAVGRPFSLSADSGRPDRDRQTHDGPPDGDSGQPEERVGRSRTHCSACVPPHRTQKSQSSSSVASALPMT</sequence>